<gene>
    <name evidence="1" type="ORF">XYLVIOL_LOCUS4834</name>
</gene>
<organism evidence="1 2">
    <name type="scientific">Xylocopa violacea</name>
    <name type="common">Violet carpenter bee</name>
    <name type="synonym">Apis violacea</name>
    <dbReference type="NCBI Taxonomy" id="135666"/>
    <lineage>
        <taxon>Eukaryota</taxon>
        <taxon>Metazoa</taxon>
        <taxon>Ecdysozoa</taxon>
        <taxon>Arthropoda</taxon>
        <taxon>Hexapoda</taxon>
        <taxon>Insecta</taxon>
        <taxon>Pterygota</taxon>
        <taxon>Neoptera</taxon>
        <taxon>Endopterygota</taxon>
        <taxon>Hymenoptera</taxon>
        <taxon>Apocrita</taxon>
        <taxon>Aculeata</taxon>
        <taxon>Apoidea</taxon>
        <taxon>Anthophila</taxon>
        <taxon>Apidae</taxon>
        <taxon>Xylocopa</taxon>
        <taxon>Xylocopa</taxon>
    </lineage>
</organism>
<reference evidence="1 2" key="1">
    <citation type="submission" date="2024-08" db="EMBL/GenBank/DDBJ databases">
        <authorList>
            <person name="Will J Nash"/>
            <person name="Angela Man"/>
            <person name="Seanna McTaggart"/>
            <person name="Kendall Baker"/>
            <person name="Tom Barker"/>
            <person name="Leah Catchpole"/>
            <person name="Alex Durrant"/>
            <person name="Karim Gharbi"/>
            <person name="Naomi Irish"/>
            <person name="Gemy Kaithakottil"/>
            <person name="Debby Ku"/>
            <person name="Aaliyah Providence"/>
            <person name="Felix Shaw"/>
            <person name="David Swarbreck"/>
            <person name="Chris Watkins"/>
            <person name="Ann M. McCartney"/>
            <person name="Giulio Formenti"/>
            <person name="Alice Mouton"/>
            <person name="Noel Vella"/>
            <person name="Bjorn M von Reumont"/>
            <person name="Adriana Vella"/>
            <person name="Wilfried Haerty"/>
        </authorList>
    </citation>
    <scope>NUCLEOTIDE SEQUENCE [LARGE SCALE GENOMIC DNA]</scope>
</reference>
<dbReference type="SUPFAM" id="SSF48371">
    <property type="entry name" value="ARM repeat"/>
    <property type="match status" value="1"/>
</dbReference>
<comment type="caution">
    <text evidence="1">The sequence shown here is derived from an EMBL/GenBank/DDBJ whole genome shotgun (WGS) entry which is preliminary data.</text>
</comment>
<evidence type="ECO:0000313" key="2">
    <source>
        <dbReference type="Proteomes" id="UP001642520"/>
    </source>
</evidence>
<dbReference type="Proteomes" id="UP001642520">
    <property type="component" value="Unassembled WGS sequence"/>
</dbReference>
<name>A0ABP1NM72_XYLVO</name>
<dbReference type="InterPro" id="IPR011989">
    <property type="entry name" value="ARM-like"/>
</dbReference>
<dbReference type="PANTHER" id="PTHR16356:SF1">
    <property type="entry name" value="TRANSMEMBRANE AND COILED-COIL DOMAIN-CONTAINING PROTEIN 6"/>
    <property type="match status" value="1"/>
</dbReference>
<dbReference type="Gene3D" id="1.25.10.10">
    <property type="entry name" value="Leucine-rich Repeat Variant"/>
    <property type="match status" value="1"/>
</dbReference>
<protein>
    <recommendedName>
        <fullName evidence="3">Alpha-adaptin</fullName>
    </recommendedName>
</protein>
<dbReference type="EMBL" id="CAXAJV020001292">
    <property type="protein sequence ID" value="CAL7941138.1"/>
    <property type="molecule type" value="Genomic_DNA"/>
</dbReference>
<dbReference type="InterPro" id="IPR016024">
    <property type="entry name" value="ARM-type_fold"/>
</dbReference>
<sequence>MEESIKSNAVEVIRDGLRQLVHTERKENRTKTLNKNRVTLGNTVTNSFFTIEFVVEKAKALKRKALSIEEYKQLQNALIQSEQHVNSFLKVDNILFALVRDFSGNDQALQLCAISCACNIALGNIKACTSLTKSIGPYLVSKLDTLNYPLLDACVWTIGNLIAGSNKAFEILHAQGCVKYIISLMYNCDNSIVPSVAYTAMHYVHIGFQHIPENEIIELTKATTERELSFESPYFIWLLALLSSQVACNAYLYSVVPLIVDYLYRNIINDFINISQTTACIRVLANTMQETSGQLAMFLVKNPKYTHSDLEILLNKLLSCQYIHIRKETLWLIGNLYNHNSTNVKEIMQNVIQQLPFLNQAISSTIQPVLSLNTNLE</sequence>
<accession>A0ABP1NM72</accession>
<evidence type="ECO:0008006" key="3">
    <source>
        <dbReference type="Google" id="ProtNLM"/>
    </source>
</evidence>
<proteinExistence type="predicted"/>
<keyword evidence="2" id="KW-1185">Reference proteome</keyword>
<dbReference type="PANTHER" id="PTHR16356">
    <property type="entry name" value="TRANSMEMBRANE AND COILED-COIL DOMAIN-CONTAINING PROTEIN 6 TMCO6"/>
    <property type="match status" value="1"/>
</dbReference>
<evidence type="ECO:0000313" key="1">
    <source>
        <dbReference type="EMBL" id="CAL7941138.1"/>
    </source>
</evidence>